<accession>A0AB36CN49</accession>
<feature type="transmembrane region" description="Helical" evidence="1">
    <location>
        <begin position="62"/>
        <end position="81"/>
    </location>
</feature>
<dbReference type="AlphaFoldDB" id="A0AB36CN49"/>
<organism evidence="2 3">
    <name type="scientific">Corynebacterium stationis</name>
    <dbReference type="NCBI Taxonomy" id="1705"/>
    <lineage>
        <taxon>Bacteria</taxon>
        <taxon>Bacillati</taxon>
        <taxon>Actinomycetota</taxon>
        <taxon>Actinomycetes</taxon>
        <taxon>Mycobacteriales</taxon>
        <taxon>Corynebacteriaceae</taxon>
        <taxon>Corynebacterium</taxon>
    </lineage>
</organism>
<dbReference type="EMBL" id="JABAFZ010000010">
    <property type="protein sequence ID" value="NME90248.1"/>
    <property type="molecule type" value="Genomic_DNA"/>
</dbReference>
<name>A0AB36CN49_9CORY</name>
<dbReference type="Proteomes" id="UP000544551">
    <property type="component" value="Unassembled WGS sequence"/>
</dbReference>
<dbReference type="RefSeq" id="WP_168970358.1">
    <property type="nucleotide sequence ID" value="NZ_DAMCGO010000001.1"/>
</dbReference>
<evidence type="ECO:0000313" key="3">
    <source>
        <dbReference type="Proteomes" id="UP000544551"/>
    </source>
</evidence>
<keyword evidence="1" id="KW-1133">Transmembrane helix</keyword>
<proteinExistence type="predicted"/>
<comment type="caution">
    <text evidence="2">The sequence shown here is derived from an EMBL/GenBank/DDBJ whole genome shotgun (WGS) entry which is preliminary data.</text>
</comment>
<evidence type="ECO:0000313" key="2">
    <source>
        <dbReference type="EMBL" id="NME90248.1"/>
    </source>
</evidence>
<gene>
    <name evidence="2" type="ORF">HF853_11320</name>
</gene>
<sequence length="102" mass="11111">MEDHLAGIRTAAALLILCVLATIFGFPYMFPLAGITAVYAFYKSKELQGLAIPHPNAKSWKIIGWIAVLIAGALIVNTLFLQPVKAVETDESYPATKHVSLR</sequence>
<keyword evidence="1" id="KW-0812">Transmembrane</keyword>
<keyword evidence="1" id="KW-0472">Membrane</keyword>
<reference evidence="2 3" key="1">
    <citation type="submission" date="2020-04" db="EMBL/GenBank/DDBJ databases">
        <authorList>
            <person name="Hitch T.C.A."/>
            <person name="Wylensek D."/>
            <person name="Clavel T."/>
        </authorList>
    </citation>
    <scope>NUCLEOTIDE SEQUENCE [LARGE SCALE GENOMIC DNA]</scope>
    <source>
        <strain evidence="2 3">BL-383-APC-3D</strain>
    </source>
</reference>
<protein>
    <recommendedName>
        <fullName evidence="4">AI-2E family transporter</fullName>
    </recommendedName>
</protein>
<feature type="transmembrane region" description="Helical" evidence="1">
    <location>
        <begin position="12"/>
        <end position="42"/>
    </location>
</feature>
<evidence type="ECO:0008006" key="4">
    <source>
        <dbReference type="Google" id="ProtNLM"/>
    </source>
</evidence>
<evidence type="ECO:0000256" key="1">
    <source>
        <dbReference type="SAM" id="Phobius"/>
    </source>
</evidence>